<feature type="compositionally biased region" description="Low complexity" evidence="1">
    <location>
        <begin position="122"/>
        <end position="135"/>
    </location>
</feature>
<name>A0AAN6UIL2_9PEZI</name>
<proteinExistence type="predicted"/>
<feature type="compositionally biased region" description="Basic and acidic residues" evidence="1">
    <location>
        <begin position="86"/>
        <end position="95"/>
    </location>
</feature>
<reference evidence="2" key="1">
    <citation type="journal article" date="2023" name="Mol. Phylogenet. Evol.">
        <title>Genome-scale phylogeny and comparative genomics of the fungal order Sordariales.</title>
        <authorList>
            <person name="Hensen N."/>
            <person name="Bonometti L."/>
            <person name="Westerberg I."/>
            <person name="Brannstrom I.O."/>
            <person name="Guillou S."/>
            <person name="Cros-Aarteil S."/>
            <person name="Calhoun S."/>
            <person name="Haridas S."/>
            <person name="Kuo A."/>
            <person name="Mondo S."/>
            <person name="Pangilinan J."/>
            <person name="Riley R."/>
            <person name="LaButti K."/>
            <person name="Andreopoulos B."/>
            <person name="Lipzen A."/>
            <person name="Chen C."/>
            <person name="Yan M."/>
            <person name="Daum C."/>
            <person name="Ng V."/>
            <person name="Clum A."/>
            <person name="Steindorff A."/>
            <person name="Ohm R.A."/>
            <person name="Martin F."/>
            <person name="Silar P."/>
            <person name="Natvig D.O."/>
            <person name="Lalanne C."/>
            <person name="Gautier V."/>
            <person name="Ament-Velasquez S.L."/>
            <person name="Kruys A."/>
            <person name="Hutchinson M.I."/>
            <person name="Powell A.J."/>
            <person name="Barry K."/>
            <person name="Miller A.N."/>
            <person name="Grigoriev I.V."/>
            <person name="Debuchy R."/>
            <person name="Gladieux P."/>
            <person name="Hiltunen Thoren M."/>
            <person name="Johannesson H."/>
        </authorList>
    </citation>
    <scope>NUCLEOTIDE SEQUENCE</scope>
    <source>
        <strain evidence="2">CBS 123565</strain>
    </source>
</reference>
<gene>
    <name evidence="2" type="ORF">BT67DRAFT_39840</name>
</gene>
<reference evidence="2" key="2">
    <citation type="submission" date="2023-05" db="EMBL/GenBank/DDBJ databases">
        <authorList>
            <consortium name="Lawrence Berkeley National Laboratory"/>
            <person name="Steindorff A."/>
            <person name="Hensen N."/>
            <person name="Bonometti L."/>
            <person name="Westerberg I."/>
            <person name="Brannstrom I.O."/>
            <person name="Guillou S."/>
            <person name="Cros-Aarteil S."/>
            <person name="Calhoun S."/>
            <person name="Haridas S."/>
            <person name="Kuo A."/>
            <person name="Mondo S."/>
            <person name="Pangilinan J."/>
            <person name="Riley R."/>
            <person name="Labutti K."/>
            <person name="Andreopoulos B."/>
            <person name="Lipzen A."/>
            <person name="Chen C."/>
            <person name="Yanf M."/>
            <person name="Daum C."/>
            <person name="Ng V."/>
            <person name="Clum A."/>
            <person name="Ohm R."/>
            <person name="Martin F."/>
            <person name="Silar P."/>
            <person name="Natvig D."/>
            <person name="Lalanne C."/>
            <person name="Gautier V."/>
            <person name="Ament-Velasquez S.L."/>
            <person name="Kruys A."/>
            <person name="Hutchinson M.I."/>
            <person name="Powell A.J."/>
            <person name="Barry K."/>
            <person name="Miller A.N."/>
            <person name="Grigoriev I.V."/>
            <person name="Debuchy R."/>
            <person name="Gladieux P."/>
            <person name="Thoren M.H."/>
            <person name="Johannesson H."/>
        </authorList>
    </citation>
    <scope>NUCLEOTIDE SEQUENCE</scope>
    <source>
        <strain evidence="2">CBS 123565</strain>
    </source>
</reference>
<evidence type="ECO:0000313" key="2">
    <source>
        <dbReference type="EMBL" id="KAK4133667.1"/>
    </source>
</evidence>
<dbReference type="AlphaFoldDB" id="A0AAN6UIL2"/>
<dbReference type="EMBL" id="MU853411">
    <property type="protein sequence ID" value="KAK4133667.1"/>
    <property type="molecule type" value="Genomic_DNA"/>
</dbReference>
<protein>
    <submittedName>
        <fullName evidence="2">Uncharacterized protein</fullName>
    </submittedName>
</protein>
<evidence type="ECO:0000313" key="3">
    <source>
        <dbReference type="Proteomes" id="UP001304895"/>
    </source>
</evidence>
<comment type="caution">
    <text evidence="2">The sequence shown here is derived from an EMBL/GenBank/DDBJ whole genome shotgun (WGS) entry which is preliminary data.</text>
</comment>
<accession>A0AAN6UIL2</accession>
<sequence length="169" mass="18921">MWQRRGGVRLTHENGKGIDGLSFMQEPVRLQQRGASSACKEHLIQPPARHPSGPRRNDAELNLHASLDGDRPPVRTRAPRRFGPCNKKEKEKRQAEPCPKWRAPPSRRPANSGRPIGGTTHRPGGQRQQRVGAGRWAEYRPLVRIHPTPQREGVWCASRWGSTGGNGQC</sequence>
<keyword evidence="3" id="KW-1185">Reference proteome</keyword>
<evidence type="ECO:0000256" key="1">
    <source>
        <dbReference type="SAM" id="MobiDB-lite"/>
    </source>
</evidence>
<feature type="region of interest" description="Disordered" evidence="1">
    <location>
        <begin position="32"/>
        <end position="135"/>
    </location>
</feature>
<organism evidence="2 3">
    <name type="scientific">Trichocladium antarcticum</name>
    <dbReference type="NCBI Taxonomy" id="1450529"/>
    <lineage>
        <taxon>Eukaryota</taxon>
        <taxon>Fungi</taxon>
        <taxon>Dikarya</taxon>
        <taxon>Ascomycota</taxon>
        <taxon>Pezizomycotina</taxon>
        <taxon>Sordariomycetes</taxon>
        <taxon>Sordariomycetidae</taxon>
        <taxon>Sordariales</taxon>
        <taxon>Chaetomiaceae</taxon>
        <taxon>Trichocladium</taxon>
    </lineage>
</organism>
<dbReference type="Proteomes" id="UP001304895">
    <property type="component" value="Unassembled WGS sequence"/>
</dbReference>
<feature type="compositionally biased region" description="Basic and acidic residues" evidence="1">
    <location>
        <begin position="55"/>
        <end position="73"/>
    </location>
</feature>